<evidence type="ECO:0000313" key="2">
    <source>
        <dbReference type="EMBL" id="VDO10677.1"/>
    </source>
</evidence>
<keyword evidence="3" id="KW-1185">Reference proteome</keyword>
<dbReference type="EMBL" id="UZAF01002397">
    <property type="protein sequence ID" value="VDO10677.1"/>
    <property type="molecule type" value="Genomic_DNA"/>
</dbReference>
<feature type="signal peptide" evidence="1">
    <location>
        <begin position="1"/>
        <end position="17"/>
    </location>
</feature>
<feature type="chain" id="PRO_5043123226" evidence="1">
    <location>
        <begin position="18"/>
        <end position="74"/>
    </location>
</feature>
<dbReference type="Proteomes" id="UP000268014">
    <property type="component" value="Unassembled WGS sequence"/>
</dbReference>
<reference evidence="4" key="1">
    <citation type="submission" date="2017-02" db="UniProtKB">
        <authorList>
            <consortium name="WormBaseParasite"/>
        </authorList>
    </citation>
    <scope>IDENTIFICATION</scope>
</reference>
<keyword evidence="1" id="KW-0732">Signal</keyword>
<dbReference type="WBParaSite" id="HPLM_0000166301-mRNA-1">
    <property type="protein sequence ID" value="HPLM_0000166301-mRNA-1"/>
    <property type="gene ID" value="HPLM_0000166301"/>
</dbReference>
<evidence type="ECO:0000256" key="1">
    <source>
        <dbReference type="SAM" id="SignalP"/>
    </source>
</evidence>
<dbReference type="OrthoDB" id="10389741at2759"/>
<dbReference type="OMA" id="HEVSLYM"/>
<evidence type="ECO:0000313" key="3">
    <source>
        <dbReference type="Proteomes" id="UP000268014"/>
    </source>
</evidence>
<organism evidence="4">
    <name type="scientific">Haemonchus placei</name>
    <name type="common">Barber's pole worm</name>
    <dbReference type="NCBI Taxonomy" id="6290"/>
    <lineage>
        <taxon>Eukaryota</taxon>
        <taxon>Metazoa</taxon>
        <taxon>Ecdysozoa</taxon>
        <taxon>Nematoda</taxon>
        <taxon>Chromadorea</taxon>
        <taxon>Rhabditida</taxon>
        <taxon>Rhabditina</taxon>
        <taxon>Rhabditomorpha</taxon>
        <taxon>Strongyloidea</taxon>
        <taxon>Trichostrongylidae</taxon>
        <taxon>Haemonchus</taxon>
    </lineage>
</organism>
<evidence type="ECO:0000313" key="4">
    <source>
        <dbReference type="WBParaSite" id="HPLM_0000166301-mRNA-1"/>
    </source>
</evidence>
<sequence length="74" mass="8304">MLPVLLLVTAFVSNVHGAKILLASMPQGRSHTGSFMALINKLKDAGHQVFLYMEAYPDEMNFLLEDRILKIKSE</sequence>
<reference evidence="2 3" key="2">
    <citation type="submission" date="2018-11" db="EMBL/GenBank/DDBJ databases">
        <authorList>
            <consortium name="Pathogen Informatics"/>
        </authorList>
    </citation>
    <scope>NUCLEOTIDE SEQUENCE [LARGE SCALE GENOMIC DNA]</scope>
    <source>
        <strain evidence="2 3">MHpl1</strain>
    </source>
</reference>
<accession>A0A0N4VWJ3</accession>
<dbReference type="AlphaFoldDB" id="A0A0N4VWJ3"/>
<name>A0A0N4VWJ3_HAEPC</name>
<gene>
    <name evidence="2" type="ORF">HPLM_LOCUS1661</name>
</gene>
<proteinExistence type="predicted"/>
<protein>
    <submittedName>
        <fullName evidence="4">Glucuronosyltransferase</fullName>
    </submittedName>
</protein>